<dbReference type="GO" id="GO:0016255">
    <property type="term" value="P:attachment of GPI anchor to protein"/>
    <property type="evidence" value="ECO:0007669"/>
    <property type="project" value="InterPro"/>
</dbReference>
<dbReference type="SUPFAM" id="SSF47396">
    <property type="entry name" value="Transcription factor IIA (TFIIA), alpha-helical domain"/>
    <property type="match status" value="1"/>
</dbReference>
<dbReference type="GO" id="GO:0006367">
    <property type="term" value="P:transcription initiation at RNA polymerase II promoter"/>
    <property type="evidence" value="ECO:0007669"/>
    <property type="project" value="InterPro"/>
</dbReference>
<evidence type="ECO:0000256" key="2">
    <source>
        <dbReference type="ARBA" id="ARBA00007675"/>
    </source>
</evidence>
<keyword evidence="10" id="KW-0812">Transmembrane</keyword>
<feature type="domain" description="Transcription initiation factor IIA gamma subunit C-terminal" evidence="12">
    <location>
        <begin position="61"/>
        <end position="100"/>
    </location>
</feature>
<dbReference type="CDD" id="cd10014">
    <property type="entry name" value="TFIIA_gamma_C"/>
    <property type="match status" value="1"/>
</dbReference>
<dbReference type="Gene3D" id="2.30.18.10">
    <property type="entry name" value="Transcription factor IIA (TFIIA), beta-barrel domain"/>
    <property type="match status" value="1"/>
</dbReference>
<dbReference type="GO" id="GO:0005672">
    <property type="term" value="C:transcription factor TFIIA complex"/>
    <property type="evidence" value="ECO:0007669"/>
    <property type="project" value="InterPro"/>
</dbReference>
<evidence type="ECO:0000256" key="7">
    <source>
        <dbReference type="ARBA" id="ARBA00024733"/>
    </source>
</evidence>
<evidence type="ECO:0000259" key="11">
    <source>
        <dbReference type="Pfam" id="PF02268"/>
    </source>
</evidence>
<dbReference type="InterPro" id="IPR015871">
    <property type="entry name" value="TFIIA_gsu_C"/>
</dbReference>
<dbReference type="InterPro" id="IPR009083">
    <property type="entry name" value="TFIIA_a-hlx"/>
</dbReference>
<dbReference type="InterPro" id="IPR009088">
    <property type="entry name" value="TFIIA_b-brl"/>
</dbReference>
<accession>A0A2T9Z6R5</accession>
<dbReference type="CDD" id="cd10145">
    <property type="entry name" value="TFIIA_gamma_N"/>
    <property type="match status" value="1"/>
</dbReference>
<evidence type="ECO:0000313" key="13">
    <source>
        <dbReference type="EMBL" id="PVV00235.1"/>
    </source>
</evidence>
<dbReference type="FunFam" id="1.10.287.190:FF:000001">
    <property type="entry name" value="Transcription initiation factor IIA subunit 2"/>
    <property type="match status" value="1"/>
</dbReference>
<evidence type="ECO:0000256" key="8">
    <source>
        <dbReference type="ARBA" id="ARBA00029848"/>
    </source>
</evidence>
<keyword evidence="14" id="KW-1185">Reference proteome</keyword>
<dbReference type="Proteomes" id="UP000245699">
    <property type="component" value="Unassembled WGS sequence"/>
</dbReference>
<comment type="subcellular location">
    <subcellularLocation>
        <location evidence="1">Nucleus</location>
    </subcellularLocation>
</comment>
<evidence type="ECO:0000256" key="10">
    <source>
        <dbReference type="SAM" id="Phobius"/>
    </source>
</evidence>
<dbReference type="Gene3D" id="1.10.287.190">
    <property type="entry name" value="Transcription factor IIA gamma subunit, alpha-helical domain"/>
    <property type="match status" value="1"/>
</dbReference>
<evidence type="ECO:0000256" key="4">
    <source>
        <dbReference type="ARBA" id="ARBA00023015"/>
    </source>
</evidence>
<keyword evidence="10" id="KW-0472">Membrane</keyword>
<keyword evidence="5" id="KW-0804">Transcription</keyword>
<keyword evidence="4" id="KW-0805">Transcription regulation</keyword>
<evidence type="ECO:0000259" key="12">
    <source>
        <dbReference type="Pfam" id="PF02751"/>
    </source>
</evidence>
<dbReference type="SUPFAM" id="SSF50784">
    <property type="entry name" value="Transcription factor IIA (TFIIA), beta-barrel domain"/>
    <property type="match status" value="1"/>
</dbReference>
<comment type="function">
    <text evidence="7">TFIIA is a component of the transcription machinery of RNA polymerase II and plays an important role in transcriptional activation. TFIIA in a complex with TBP mediates transcriptional activity.</text>
</comment>
<dbReference type="AlphaFoldDB" id="A0A2T9Z6R5"/>
<dbReference type="EMBL" id="MBFT01000001">
    <property type="protein sequence ID" value="PVV00235.1"/>
    <property type="molecule type" value="Genomic_DNA"/>
</dbReference>
<dbReference type="PANTHER" id="PTHR12959:SF11">
    <property type="entry name" value="GPI TRANSAMIDASE COMPONENT PIG-T"/>
    <property type="match status" value="1"/>
</dbReference>
<dbReference type="STRING" id="61424.A0A2T9Z6R5"/>
<proteinExistence type="inferred from homology"/>
<evidence type="ECO:0000256" key="5">
    <source>
        <dbReference type="ARBA" id="ARBA00023163"/>
    </source>
</evidence>
<organism evidence="13 14">
    <name type="scientific">Furculomyces boomerangus</name>
    <dbReference type="NCBI Taxonomy" id="61424"/>
    <lineage>
        <taxon>Eukaryota</taxon>
        <taxon>Fungi</taxon>
        <taxon>Fungi incertae sedis</taxon>
        <taxon>Zoopagomycota</taxon>
        <taxon>Kickxellomycotina</taxon>
        <taxon>Harpellomycetes</taxon>
        <taxon>Harpellales</taxon>
        <taxon>Harpellaceae</taxon>
        <taxon>Furculomyces</taxon>
    </lineage>
</organism>
<evidence type="ECO:0000256" key="9">
    <source>
        <dbReference type="ARBA" id="ARBA00032215"/>
    </source>
</evidence>
<dbReference type="InterPro" id="IPR007245">
    <property type="entry name" value="PIG-T"/>
</dbReference>
<dbReference type="PANTHER" id="PTHR12959">
    <property type="entry name" value="GPI TRANSAMIDASE COMPONENT PIG-T-RELATED"/>
    <property type="match status" value="1"/>
</dbReference>
<feature type="transmembrane region" description="Helical" evidence="10">
    <location>
        <begin position="635"/>
        <end position="656"/>
    </location>
</feature>
<dbReference type="Pfam" id="PF02751">
    <property type="entry name" value="TFIIA_gamma_C"/>
    <property type="match status" value="1"/>
</dbReference>
<keyword evidence="6" id="KW-0539">Nucleus</keyword>
<comment type="similarity">
    <text evidence="2">Belongs to the TFIIA subunit 2 family.</text>
</comment>
<dbReference type="GO" id="GO:0042765">
    <property type="term" value="C:GPI-anchor transamidase complex"/>
    <property type="evidence" value="ECO:0007669"/>
    <property type="project" value="InterPro"/>
</dbReference>
<name>A0A2T9Z6R5_9FUNG</name>
<reference evidence="13 14" key="1">
    <citation type="journal article" date="2018" name="MBio">
        <title>Comparative Genomics Reveals the Core Gene Toolbox for the Fungus-Insect Symbiosis.</title>
        <authorList>
            <person name="Wang Y."/>
            <person name="Stata M."/>
            <person name="Wang W."/>
            <person name="Stajich J.E."/>
            <person name="White M.M."/>
            <person name="Moncalvo J.M."/>
        </authorList>
    </citation>
    <scope>NUCLEOTIDE SEQUENCE [LARGE SCALE GENOMIC DNA]</scope>
    <source>
        <strain evidence="13 14">AUS-77-4</strain>
    </source>
</reference>
<sequence length="666" mass="75574">MSQYYELYRTSTLGFALTDSLDELIQAGHITPQLAIRVLIQFDKSIAEALTNRVRARATIKGSLKTYRFCDDVWTFIIKNPSFKFENETITAEKVKIVAWTQAKHQENPNQTNFSLQKELYNENLAIKPLEFVAPNSQSSKHPKKIMAHFEFTMTKTIKTGSNGSNRNYRTFPRQIGEMTQQYGIQEFHLTFSQGKWNSEKWGYPPTNTAGIGAEIRSIINGNLELRKKNWQGLINTLSGIFCASLNQADINNVIEISKRNTSLNKSNLLQNDTVNSENTTESKEFYGYLPRENVCTENLTPFIKQLPCQSRGGLSSLLNPHRLLDSYYYSISISFTSECLNESCDTKKWIYKQSVTSVIKNTSSNTNININDIFGRQLKTPCSIATTSKVHFITESNDVDFDFKNPEIQKRLYNNSLKIYELDLLKSKADYLYIDDSFVNSIVTSPPVTIHRFVSGKPGVSSSIQIVLENKSAKPQSVTLTDSMPWYLHIYYHTLKIETTLESGLTKPKSPKKLVISPPISREKPSYMKIDLVLDPLSQTVVIYEFDKAFLKIGEHPPDANRGFNVGPATLSFSFWDSKDSELNGSSRNISTLPLVCQLNLIFDKNKSASDCKVRLYSELFLASLPTPDFSMPYNVITFTCTILALYFGRIFTLLSKGFVYDKAP</sequence>
<evidence type="ECO:0000256" key="6">
    <source>
        <dbReference type="ARBA" id="ARBA00023242"/>
    </source>
</evidence>
<keyword evidence="10" id="KW-1133">Transmembrane helix</keyword>
<evidence type="ECO:0000256" key="3">
    <source>
        <dbReference type="ARBA" id="ARBA00019928"/>
    </source>
</evidence>
<feature type="domain" description="Transcription initiation factor IIA gamma subunit N-terminal" evidence="11">
    <location>
        <begin position="4"/>
        <end position="50"/>
    </location>
</feature>
<dbReference type="Pfam" id="PF02268">
    <property type="entry name" value="TFIIA_gamma_N"/>
    <property type="match status" value="1"/>
</dbReference>
<dbReference type="Pfam" id="PF04113">
    <property type="entry name" value="Gpi16"/>
    <property type="match status" value="1"/>
</dbReference>
<gene>
    <name evidence="13" type="ORF">BB559_000009</name>
</gene>
<evidence type="ECO:0000256" key="1">
    <source>
        <dbReference type="ARBA" id="ARBA00004123"/>
    </source>
</evidence>
<dbReference type="OrthoDB" id="331263at2759"/>
<dbReference type="InterPro" id="IPR015872">
    <property type="entry name" value="TFIIA_gsu_N"/>
</dbReference>
<evidence type="ECO:0000313" key="14">
    <source>
        <dbReference type="Proteomes" id="UP000245699"/>
    </source>
</evidence>
<comment type="caution">
    <text evidence="13">The sequence shown here is derived from an EMBL/GenBank/DDBJ whole genome shotgun (WGS) entry which is preliminary data.</text>
</comment>
<protein>
    <recommendedName>
        <fullName evidence="3">Transcription initiation factor IIA subunit 2</fullName>
    </recommendedName>
    <alternativeName>
        <fullName evidence="9">General transcription factor IIA subunit 2</fullName>
    </alternativeName>
    <alternativeName>
        <fullName evidence="8">Transcription initiation factor IIA small chain</fullName>
    </alternativeName>
</protein>